<dbReference type="InterPro" id="IPR009506">
    <property type="entry name" value="YjiS-like"/>
</dbReference>
<organism evidence="2 3">
    <name type="scientific">Allomesorhizobium camelthorni</name>
    <dbReference type="NCBI Taxonomy" id="475069"/>
    <lineage>
        <taxon>Bacteria</taxon>
        <taxon>Pseudomonadati</taxon>
        <taxon>Pseudomonadota</taxon>
        <taxon>Alphaproteobacteria</taxon>
        <taxon>Hyphomicrobiales</taxon>
        <taxon>Phyllobacteriaceae</taxon>
        <taxon>Allomesorhizobium</taxon>
    </lineage>
</organism>
<evidence type="ECO:0000259" key="1">
    <source>
        <dbReference type="Pfam" id="PF06568"/>
    </source>
</evidence>
<dbReference type="Proteomes" id="UP001642900">
    <property type="component" value="Unassembled WGS sequence"/>
</dbReference>
<dbReference type="EMBL" id="JAAKZF010000035">
    <property type="protein sequence ID" value="NGO53690.1"/>
    <property type="molecule type" value="Genomic_DNA"/>
</dbReference>
<dbReference type="Pfam" id="PF06568">
    <property type="entry name" value="YjiS-like"/>
    <property type="match status" value="1"/>
</dbReference>
<reference evidence="2 3" key="1">
    <citation type="submission" date="2020-02" db="EMBL/GenBank/DDBJ databases">
        <title>Genome sequence of strain CCNWXJ40-4.</title>
        <authorList>
            <person name="Gao J."/>
            <person name="Sun J."/>
        </authorList>
    </citation>
    <scope>NUCLEOTIDE SEQUENCE [LARGE SCALE GENOMIC DNA]</scope>
    <source>
        <strain evidence="2 3">CCNWXJ 40-4</strain>
    </source>
</reference>
<evidence type="ECO:0000313" key="2">
    <source>
        <dbReference type="EMBL" id="NGO53690.1"/>
    </source>
</evidence>
<proteinExistence type="predicted"/>
<feature type="domain" description="YjiS-like" evidence="1">
    <location>
        <begin position="31"/>
        <end position="64"/>
    </location>
</feature>
<protein>
    <submittedName>
        <fullName evidence="2">DUF1127 domain-containing protein</fullName>
    </submittedName>
</protein>
<keyword evidence="3" id="KW-1185">Reference proteome</keyword>
<gene>
    <name evidence="2" type="ORF">G6N73_21410</name>
</gene>
<dbReference type="RefSeq" id="WP_165031309.1">
    <property type="nucleotide sequence ID" value="NZ_JAAKZF010000035.1"/>
</dbReference>
<evidence type="ECO:0000313" key="3">
    <source>
        <dbReference type="Proteomes" id="UP001642900"/>
    </source>
</evidence>
<accession>A0A6G4WHT9</accession>
<comment type="caution">
    <text evidence="2">The sequence shown here is derived from an EMBL/GenBank/DDBJ whole genome shotgun (WGS) entry which is preliminary data.</text>
</comment>
<name>A0A6G4WHT9_9HYPH</name>
<dbReference type="AlphaFoldDB" id="A0A6G4WHT9"/>
<sequence>MTAHRTVADVAAAALPLLGRSLHAAHAAILWLDRVIERRNQRLALAELTDEQLDDIGLTRRDVERECRPFWKR</sequence>